<dbReference type="PANTHER" id="PTHR44103">
    <property type="entry name" value="PROPROTEIN CONVERTASE P"/>
    <property type="match status" value="1"/>
</dbReference>
<comment type="caution">
    <text evidence="3">The sequence shown here is derived from an EMBL/GenBank/DDBJ whole genome shotgun (WGS) entry which is preliminary data.</text>
</comment>
<dbReference type="SUPFAM" id="SSF69318">
    <property type="entry name" value="Integrin alpha N-terminal domain"/>
    <property type="match status" value="1"/>
</dbReference>
<evidence type="ECO:0000256" key="1">
    <source>
        <dbReference type="ARBA" id="ARBA00022729"/>
    </source>
</evidence>
<keyword evidence="4" id="KW-1185">Reference proteome</keyword>
<sequence length="1210" mass="120601">MMTTLRRHYPTLTKVTDPMKTLIPNPDSTTSFSMKSAKVRLTEPGRLRALLLCVGLAVSMSASLAMAQTAPPTPQTVIVGDFNGDGIPDALVESTVTPTATIAFGSVPYGTFASGAKAVTFPSACVSFNSDSLVVGDFNGDGIADIAYFCNGTSGVKLGNGDGTFATAKSLAGAISANVVAGDFNKDGKLDLVVLGLTFGPNTTTLGTLQFFAGNGDGTFQTNKNTVLDQFNYTAPTVADLKGDGYPDIVLLSVPDGGAPSVNVFGNNPDGTFGAITGGVATPNTLANVSTGASTILVGNFFGPLTVDLAVVSTGVNGVFSVLQNTSTATAYSFNDPVTIPYANLTGAQAGKFTGSGFTDVVASNGASISVLTNDGKGNLAASYAALSLASTSSNFAVADANGDGYADVYTAALPQTGALKLGVALTSGTATATSQPISLAAGTRAIGATWAGNVNFTGSSATGSQIVIGASSVTTLASSKNPSLLTGSVTFTVHVGAGPNSGVTQTPTGTVVLKDGTATLASGSVDGTGTYTYTTTALTQATHVITANYAGDGTFAASTATLSQVVNHAAVVSLTWATPAAIVYGTALSGAQLNATAVDATGAAIPGVFVYTPAAGTVLGAGTQTLSVTFTPTDLLSFTVATKTLSLVVSKANPVITWATPANIAYGTALGATQLNAIATGASGAAIPGVFVYTPAAGTVLGAGTQTLSVTFTPTDLLSFTVATKTVSLVVSKANPVITWATPASVSYGTALSATQLNATATGVSGAAIPGVFVYTPAAGTVLGAGTQTLSVTFTPTDLLSFTVATKTVSLVVSKANPVITWATPASVAYGTALSATQLNATATGVTGAALPGVFTYTPAAGTVPAPGTRTLSVSFTATNAVDYNVGTATVNLVVTGLTVSSFSPTTVTLGSGATTVTITGAGFVSNSVVQVNGTAIPTTLVNPTTLTAVIPASDLLTVGTLQITVLDPTVSSTSTAVTLTVTAPPVTVVLTAPPTVTPGTQPTIDFTITQPYPVDITATLTLGFAASTTPAVDDPSIQFDGGGRTLTFVVPANTVTVPTITLQAGTVAGTITVPITLTAGGTNVTPADLGPAVIVVPPSIPTISSVTATRSGSQLTVVMHGFSNTREMVNAKFHFTPAAGATLDTTDLTITADTIFNTNWFQTTPSDQYGSTFTYTQIFNTSNDATTIGSVDVTLTNTVGPSDKKTTQ</sequence>
<dbReference type="EMBL" id="JACHIP010000002">
    <property type="protein sequence ID" value="MBB5057330.1"/>
    <property type="molecule type" value="Genomic_DNA"/>
</dbReference>
<name>A0A7W7ZCE3_9BACT</name>
<accession>A0A7W7ZCE3</accession>
<evidence type="ECO:0000313" key="4">
    <source>
        <dbReference type="Proteomes" id="UP000540989"/>
    </source>
</evidence>
<feature type="domain" description="Bacterial Ig-like" evidence="2">
    <location>
        <begin position="478"/>
        <end position="567"/>
    </location>
</feature>
<dbReference type="RefSeq" id="WP_184215976.1">
    <property type="nucleotide sequence ID" value="NZ_JACHIP010000002.1"/>
</dbReference>
<dbReference type="InterPro" id="IPR028994">
    <property type="entry name" value="Integrin_alpha_N"/>
</dbReference>
<dbReference type="Proteomes" id="UP000540989">
    <property type="component" value="Unassembled WGS sequence"/>
</dbReference>
<proteinExistence type="predicted"/>
<protein>
    <submittedName>
        <fullName evidence="3">Putative membrane protein</fullName>
    </submittedName>
</protein>
<dbReference type="Pfam" id="PF13517">
    <property type="entry name" value="FG-GAP_3"/>
    <property type="match status" value="2"/>
</dbReference>
<organism evidence="3 4">
    <name type="scientific">Granulicella aggregans</name>
    <dbReference type="NCBI Taxonomy" id="474949"/>
    <lineage>
        <taxon>Bacteria</taxon>
        <taxon>Pseudomonadati</taxon>
        <taxon>Acidobacteriota</taxon>
        <taxon>Terriglobia</taxon>
        <taxon>Terriglobales</taxon>
        <taxon>Acidobacteriaceae</taxon>
        <taxon>Granulicella</taxon>
    </lineage>
</organism>
<dbReference type="InterPro" id="IPR013517">
    <property type="entry name" value="FG-GAP"/>
</dbReference>
<evidence type="ECO:0000259" key="2">
    <source>
        <dbReference type="Pfam" id="PF16640"/>
    </source>
</evidence>
<dbReference type="InterPro" id="IPR014756">
    <property type="entry name" value="Ig_E-set"/>
</dbReference>
<dbReference type="SUPFAM" id="SSF81296">
    <property type="entry name" value="E set domains"/>
    <property type="match status" value="1"/>
</dbReference>
<dbReference type="Gene3D" id="2.60.40.10">
    <property type="entry name" value="Immunoglobulins"/>
    <property type="match status" value="2"/>
</dbReference>
<reference evidence="3 4" key="1">
    <citation type="submission" date="2020-08" db="EMBL/GenBank/DDBJ databases">
        <title>Genomic Encyclopedia of Type Strains, Phase IV (KMG-V): Genome sequencing to study the core and pangenomes of soil and plant-associated prokaryotes.</title>
        <authorList>
            <person name="Whitman W."/>
        </authorList>
    </citation>
    <scope>NUCLEOTIDE SEQUENCE [LARGE SCALE GENOMIC DNA]</scope>
    <source>
        <strain evidence="3 4">M8UP14</strain>
    </source>
</reference>
<dbReference type="InterPro" id="IPR013783">
    <property type="entry name" value="Ig-like_fold"/>
</dbReference>
<dbReference type="PANTHER" id="PTHR44103:SF1">
    <property type="entry name" value="PROPROTEIN CONVERTASE P"/>
    <property type="match status" value="1"/>
</dbReference>
<gene>
    <name evidence="3" type="ORF">HDF16_002015</name>
</gene>
<dbReference type="Pfam" id="PF16640">
    <property type="entry name" value="Big_3_5"/>
    <property type="match status" value="1"/>
</dbReference>
<evidence type="ECO:0000313" key="3">
    <source>
        <dbReference type="EMBL" id="MBB5057330.1"/>
    </source>
</evidence>
<keyword evidence="1" id="KW-0732">Signal</keyword>
<dbReference type="CDD" id="cd00102">
    <property type="entry name" value="IPT"/>
    <property type="match status" value="1"/>
</dbReference>
<dbReference type="AlphaFoldDB" id="A0A7W7ZCE3"/>
<dbReference type="Gene3D" id="2.40.128.340">
    <property type="match status" value="1"/>
</dbReference>
<dbReference type="InterPro" id="IPR032109">
    <property type="entry name" value="Big_3_5"/>
</dbReference>